<evidence type="ECO:0000313" key="1">
    <source>
        <dbReference type="EMBL" id="SVA65668.1"/>
    </source>
</evidence>
<reference evidence="1" key="1">
    <citation type="submission" date="2018-05" db="EMBL/GenBank/DDBJ databases">
        <authorList>
            <person name="Lanie J.A."/>
            <person name="Ng W.-L."/>
            <person name="Kazmierczak K.M."/>
            <person name="Andrzejewski T.M."/>
            <person name="Davidsen T.M."/>
            <person name="Wayne K.J."/>
            <person name="Tettelin H."/>
            <person name="Glass J.I."/>
            <person name="Rusch D."/>
            <person name="Podicherti R."/>
            <person name="Tsui H.-C.T."/>
            <person name="Winkler M.E."/>
        </authorList>
    </citation>
    <scope>NUCLEOTIDE SEQUENCE</scope>
</reference>
<protein>
    <submittedName>
        <fullName evidence="1">Uncharacterized protein</fullName>
    </submittedName>
</protein>
<organism evidence="1">
    <name type="scientific">marine metagenome</name>
    <dbReference type="NCBI Taxonomy" id="408172"/>
    <lineage>
        <taxon>unclassified sequences</taxon>
        <taxon>metagenomes</taxon>
        <taxon>ecological metagenomes</taxon>
    </lineage>
</organism>
<sequence>MVVGSDGYPLPMARFFPNLAIALSRETFARIDAAETVTNLLSA</sequence>
<dbReference type="AlphaFoldDB" id="A0A381XLP5"/>
<proteinExistence type="predicted"/>
<accession>A0A381XLP5</accession>
<dbReference type="EMBL" id="UINC01015624">
    <property type="protein sequence ID" value="SVA65668.1"/>
    <property type="molecule type" value="Genomic_DNA"/>
</dbReference>
<name>A0A381XLP5_9ZZZZ</name>
<gene>
    <name evidence="1" type="ORF">METZ01_LOCUS118522</name>
</gene>